<feature type="compositionally biased region" description="Basic and acidic residues" evidence="1">
    <location>
        <begin position="123"/>
        <end position="133"/>
    </location>
</feature>
<dbReference type="EMBL" id="JARPUR010000003">
    <property type="protein sequence ID" value="KAK4879122.1"/>
    <property type="molecule type" value="Genomic_DNA"/>
</dbReference>
<dbReference type="InterPro" id="IPR011598">
    <property type="entry name" value="bHLH_dom"/>
</dbReference>
<dbReference type="PROSITE" id="PS50888">
    <property type="entry name" value="BHLH"/>
    <property type="match status" value="1"/>
</dbReference>
<accession>A0AAN7SF67</accession>
<dbReference type="GO" id="GO:0045944">
    <property type="term" value="P:positive regulation of transcription by RNA polymerase II"/>
    <property type="evidence" value="ECO:0007669"/>
    <property type="project" value="TreeGrafter"/>
</dbReference>
<dbReference type="SMART" id="SM00353">
    <property type="entry name" value="HLH"/>
    <property type="match status" value="1"/>
</dbReference>
<evidence type="ECO:0000256" key="1">
    <source>
        <dbReference type="SAM" id="MobiDB-lite"/>
    </source>
</evidence>
<dbReference type="Pfam" id="PF00010">
    <property type="entry name" value="HLH"/>
    <property type="match status" value="1"/>
</dbReference>
<comment type="caution">
    <text evidence="3">The sequence shown here is derived from an EMBL/GenBank/DDBJ whole genome shotgun (WGS) entry which is preliminary data.</text>
</comment>
<gene>
    <name evidence="3" type="ORF">RN001_007268</name>
</gene>
<sequence>MSQLQFANQTYFGYDDSEDSGYDVSFKSETADSAEDYFENKRLASNNYKFKNATSKRLYEKFNEAFFKGLNENNSNYYECTETYKSETKDFNASFCDESLSENEFFNSSQYLKTSTPVKNRKRAESSDSFKEGKAKRRYPTGRSRMSRAKSPSHVQRLKKNRRMKANDRERNRMHILNEALDRLRCVLPTFPEDTKLTKIETLRFAYSYIWALSQTVNNIEKFSSADNGNVTVNVGNVTVCISKEGNTITSKHCDQGIQTAVVTSGSINNASFMQNMDYNLKSDVLPYWTQESSDTFNYPSVPCQNSCSYEGKFSNFTGSDLMYECI</sequence>
<reference evidence="4" key="1">
    <citation type="submission" date="2023-01" db="EMBL/GenBank/DDBJ databases">
        <title>Key to firefly adult light organ development and bioluminescence: homeobox transcription factors regulate luciferase expression and transportation to peroxisome.</title>
        <authorList>
            <person name="Fu X."/>
        </authorList>
    </citation>
    <scope>NUCLEOTIDE SEQUENCE [LARGE SCALE GENOMIC DNA]</scope>
</reference>
<dbReference type="SUPFAM" id="SSF47459">
    <property type="entry name" value="HLH, helix-loop-helix DNA-binding domain"/>
    <property type="match status" value="1"/>
</dbReference>
<feature type="domain" description="BHLH" evidence="2">
    <location>
        <begin position="161"/>
        <end position="213"/>
    </location>
</feature>
<name>A0AAN7SF67_9COLE</name>
<evidence type="ECO:0000259" key="2">
    <source>
        <dbReference type="PROSITE" id="PS50888"/>
    </source>
</evidence>
<dbReference type="AlphaFoldDB" id="A0AAN7SF67"/>
<dbReference type="GO" id="GO:0061564">
    <property type="term" value="P:axon development"/>
    <property type="evidence" value="ECO:0007669"/>
    <property type="project" value="TreeGrafter"/>
</dbReference>
<dbReference type="GO" id="GO:0005634">
    <property type="term" value="C:nucleus"/>
    <property type="evidence" value="ECO:0007669"/>
    <property type="project" value="TreeGrafter"/>
</dbReference>
<dbReference type="CDD" id="cd11428">
    <property type="entry name" value="bHLH_TS_NGN"/>
    <property type="match status" value="1"/>
</dbReference>
<evidence type="ECO:0000313" key="3">
    <source>
        <dbReference type="EMBL" id="KAK4879122.1"/>
    </source>
</evidence>
<dbReference type="InterPro" id="IPR050359">
    <property type="entry name" value="bHLH_transcription_factors"/>
</dbReference>
<keyword evidence="4" id="KW-1185">Reference proteome</keyword>
<dbReference type="PANTHER" id="PTHR19290:SF163">
    <property type="entry name" value="BASIC HELIX-LOOP-HELIX NEURAL TRANSCRIPTION FACTOR TAP"/>
    <property type="match status" value="1"/>
</dbReference>
<dbReference type="Gene3D" id="4.10.280.10">
    <property type="entry name" value="Helix-loop-helix DNA-binding domain"/>
    <property type="match status" value="1"/>
</dbReference>
<protein>
    <recommendedName>
        <fullName evidence="2">BHLH domain-containing protein</fullName>
    </recommendedName>
</protein>
<feature type="region of interest" description="Disordered" evidence="1">
    <location>
        <begin position="116"/>
        <end position="155"/>
    </location>
</feature>
<dbReference type="GO" id="GO:0000981">
    <property type="term" value="F:DNA-binding transcription factor activity, RNA polymerase II-specific"/>
    <property type="evidence" value="ECO:0007669"/>
    <property type="project" value="TreeGrafter"/>
</dbReference>
<proteinExistence type="predicted"/>
<dbReference type="GO" id="GO:0046983">
    <property type="term" value="F:protein dimerization activity"/>
    <property type="evidence" value="ECO:0007669"/>
    <property type="project" value="InterPro"/>
</dbReference>
<evidence type="ECO:0000313" key="4">
    <source>
        <dbReference type="Proteomes" id="UP001353858"/>
    </source>
</evidence>
<dbReference type="GO" id="GO:0070888">
    <property type="term" value="F:E-box binding"/>
    <property type="evidence" value="ECO:0007669"/>
    <property type="project" value="TreeGrafter"/>
</dbReference>
<dbReference type="InterPro" id="IPR036638">
    <property type="entry name" value="HLH_DNA-bd_sf"/>
</dbReference>
<dbReference type="Proteomes" id="UP001353858">
    <property type="component" value="Unassembled WGS sequence"/>
</dbReference>
<feature type="compositionally biased region" description="Basic residues" evidence="1">
    <location>
        <begin position="134"/>
        <end position="148"/>
    </location>
</feature>
<dbReference type="PANTHER" id="PTHR19290">
    <property type="entry name" value="BASIC HELIX-LOOP-HELIX PROTEIN NEUROGENIN-RELATED"/>
    <property type="match status" value="1"/>
</dbReference>
<dbReference type="GO" id="GO:0007423">
    <property type="term" value="P:sensory organ development"/>
    <property type="evidence" value="ECO:0007669"/>
    <property type="project" value="TreeGrafter"/>
</dbReference>
<organism evidence="3 4">
    <name type="scientific">Aquatica leii</name>
    <dbReference type="NCBI Taxonomy" id="1421715"/>
    <lineage>
        <taxon>Eukaryota</taxon>
        <taxon>Metazoa</taxon>
        <taxon>Ecdysozoa</taxon>
        <taxon>Arthropoda</taxon>
        <taxon>Hexapoda</taxon>
        <taxon>Insecta</taxon>
        <taxon>Pterygota</taxon>
        <taxon>Neoptera</taxon>
        <taxon>Endopterygota</taxon>
        <taxon>Coleoptera</taxon>
        <taxon>Polyphaga</taxon>
        <taxon>Elateriformia</taxon>
        <taxon>Elateroidea</taxon>
        <taxon>Lampyridae</taxon>
        <taxon>Luciolinae</taxon>
        <taxon>Aquatica</taxon>
    </lineage>
</organism>